<comment type="similarity">
    <text evidence="1">Belongs to the virb1 family.</text>
</comment>
<dbReference type="AlphaFoldDB" id="A0A7W4I4N4"/>
<dbReference type="Proteomes" id="UP000550787">
    <property type="component" value="Unassembled WGS sequence"/>
</dbReference>
<evidence type="ECO:0000259" key="3">
    <source>
        <dbReference type="Pfam" id="PF01464"/>
    </source>
</evidence>
<organism evidence="4 5">
    <name type="scientific">Gluconacetobacter diazotrophicus</name>
    <name type="common">Acetobacter diazotrophicus</name>
    <dbReference type="NCBI Taxonomy" id="33996"/>
    <lineage>
        <taxon>Bacteria</taxon>
        <taxon>Pseudomonadati</taxon>
        <taxon>Pseudomonadota</taxon>
        <taxon>Alphaproteobacteria</taxon>
        <taxon>Acetobacterales</taxon>
        <taxon>Acetobacteraceae</taxon>
        <taxon>Gluconacetobacter</taxon>
    </lineage>
</organism>
<reference evidence="4 5" key="1">
    <citation type="submission" date="2020-04" db="EMBL/GenBank/DDBJ databases">
        <title>Description of novel Gluconacetobacter.</title>
        <authorList>
            <person name="Sombolestani A."/>
        </authorList>
    </citation>
    <scope>NUCLEOTIDE SEQUENCE [LARGE SCALE GENOMIC DNA]</scope>
    <source>
        <strain evidence="4 5">LMG 7603</strain>
    </source>
</reference>
<dbReference type="Pfam" id="PF01464">
    <property type="entry name" value="SLT"/>
    <property type="match status" value="1"/>
</dbReference>
<feature type="domain" description="Transglycosylase SLT" evidence="3">
    <location>
        <begin position="140"/>
        <end position="197"/>
    </location>
</feature>
<dbReference type="Gene3D" id="1.10.530.10">
    <property type="match status" value="1"/>
</dbReference>
<dbReference type="EMBL" id="JABEQG010000009">
    <property type="protein sequence ID" value="MBB2156094.1"/>
    <property type="molecule type" value="Genomic_DNA"/>
</dbReference>
<dbReference type="InterPro" id="IPR008258">
    <property type="entry name" value="Transglycosylase_SLT_dom_1"/>
</dbReference>
<name>A0A7W4I4N4_GLUDI</name>
<comment type="caution">
    <text evidence="4">The sequence shown here is derived from an EMBL/GenBank/DDBJ whole genome shotgun (WGS) entry which is preliminary data.</text>
</comment>
<protein>
    <submittedName>
        <fullName evidence="4">Transglycosylase SLT domain-containing protein</fullName>
    </submittedName>
</protein>
<feature type="region of interest" description="Disordered" evidence="2">
    <location>
        <begin position="278"/>
        <end position="299"/>
    </location>
</feature>
<evidence type="ECO:0000313" key="4">
    <source>
        <dbReference type="EMBL" id="MBB2156094.1"/>
    </source>
</evidence>
<proteinExistence type="inferred from homology"/>
<gene>
    <name evidence="4" type="ORF">HLH33_07185</name>
</gene>
<evidence type="ECO:0000256" key="1">
    <source>
        <dbReference type="ARBA" id="ARBA00009387"/>
    </source>
</evidence>
<accession>A0A7W4I4N4</accession>
<dbReference type="SUPFAM" id="SSF53955">
    <property type="entry name" value="Lysozyme-like"/>
    <property type="match status" value="1"/>
</dbReference>
<evidence type="ECO:0000256" key="2">
    <source>
        <dbReference type="SAM" id="MobiDB-lite"/>
    </source>
</evidence>
<evidence type="ECO:0000313" key="5">
    <source>
        <dbReference type="Proteomes" id="UP000550787"/>
    </source>
</evidence>
<sequence length="320" mass="34837">MAMAILCSMPGRIAGKKTFMVARNLDMEIGMDAMPIPCLRRRSRMALITTAILVHPVWNASARSPQASLCVEATTQAERALHIPDGFLAAMSRVESGRPEPDGMISAWPWTITVNGVGHYYMTREDAIAAVQMFRQQGNPSIDVGCMQVNLQQHPDAFSTLDQAFDPVRNARYAATFLLKLHDKMGSWPRAAAAYHSQTPGIGTPYQWKVLEAWAVPQDGRDPQISPRKDARAAPYFAAQTFPRPLVPALAPHQPVMAAAPAGMTTTPVRAFHPFVGNRNFAPPSPNRPVTKGTQGRTLASYRAAPVALAAPRRLAPQPG</sequence>
<dbReference type="InterPro" id="IPR023346">
    <property type="entry name" value="Lysozyme-like_dom_sf"/>
</dbReference>